<reference evidence="1" key="1">
    <citation type="submission" date="2022-08" db="EMBL/GenBank/DDBJ databases">
        <title>Genome Sequence of Pycnoporus sanguineus.</title>
        <authorList>
            <person name="Buettner E."/>
        </authorList>
    </citation>
    <scope>NUCLEOTIDE SEQUENCE</scope>
    <source>
        <strain evidence="1">CG-C14</strain>
    </source>
</reference>
<name>A0ACC1PQE5_9APHY</name>
<organism evidence="1 2">
    <name type="scientific">Trametes sanguinea</name>
    <dbReference type="NCBI Taxonomy" id="158606"/>
    <lineage>
        <taxon>Eukaryota</taxon>
        <taxon>Fungi</taxon>
        <taxon>Dikarya</taxon>
        <taxon>Basidiomycota</taxon>
        <taxon>Agaricomycotina</taxon>
        <taxon>Agaricomycetes</taxon>
        <taxon>Polyporales</taxon>
        <taxon>Polyporaceae</taxon>
        <taxon>Trametes</taxon>
    </lineage>
</organism>
<accession>A0ACC1PQE5</accession>
<dbReference type="EMBL" id="JANSHE010001936">
    <property type="protein sequence ID" value="KAJ2999104.1"/>
    <property type="molecule type" value="Genomic_DNA"/>
</dbReference>
<dbReference type="Proteomes" id="UP001144978">
    <property type="component" value="Unassembled WGS sequence"/>
</dbReference>
<proteinExistence type="predicted"/>
<evidence type="ECO:0000313" key="2">
    <source>
        <dbReference type="Proteomes" id="UP001144978"/>
    </source>
</evidence>
<comment type="caution">
    <text evidence="1">The sequence shown here is derived from an EMBL/GenBank/DDBJ whole genome shotgun (WGS) entry which is preliminary data.</text>
</comment>
<sequence length="349" mass="38285">MASQGALQSIAAETSIVTEYYCATAALTLIAYYQLSTLDQALRRCTAQQFTGAQLLYLLNRLLPLLYTAYDAPFWPTSSQKSTTLSCAAALITNEILEALQYIPWAAFSALRMWALCRHKTWAIFVFFASMSPPCTSFAATHWLYFHDDPSLGCIALEPVPEGTSKICEVQCSGQIILADLAVLIVTWKTQYEDYKLAQGLKQEGTLITALLKNGTRYVVVLASLNTIQMAFEIHREFKASNNNASFLAIFSEVTTAILVDAFLNDLHNAAEANTWQEHLSSIGPLEFRVVGSIAATLPGSQENDDHEENTVDASPSAGDGDAVAWVRQDGWSEDVYEVPRAIPTSSSV</sequence>
<protein>
    <submittedName>
        <fullName evidence="1">Uncharacterized protein</fullName>
    </submittedName>
</protein>
<gene>
    <name evidence="1" type="ORF">NUW54_g6971</name>
</gene>
<evidence type="ECO:0000313" key="1">
    <source>
        <dbReference type="EMBL" id="KAJ2999104.1"/>
    </source>
</evidence>
<keyword evidence="2" id="KW-1185">Reference proteome</keyword>